<gene>
    <name evidence="2" type="ORF">HDA36_003825</name>
</gene>
<comment type="caution">
    <text evidence="2">The sequence shown here is derived from an EMBL/GenBank/DDBJ whole genome shotgun (WGS) entry which is preliminary data.</text>
</comment>
<evidence type="ECO:0000259" key="1">
    <source>
        <dbReference type="Pfam" id="PF04149"/>
    </source>
</evidence>
<dbReference type="AlphaFoldDB" id="A0A7W8QNU5"/>
<dbReference type="Proteomes" id="UP000572635">
    <property type="component" value="Unassembled WGS sequence"/>
</dbReference>
<name>A0A7W8QNU5_9ACTN</name>
<accession>A0A7W8QNU5</accession>
<feature type="domain" description="DUF397" evidence="1">
    <location>
        <begin position="4"/>
        <end position="55"/>
    </location>
</feature>
<dbReference type="InterPro" id="IPR007278">
    <property type="entry name" value="DUF397"/>
</dbReference>
<dbReference type="Pfam" id="PF04149">
    <property type="entry name" value="DUF397"/>
    <property type="match status" value="1"/>
</dbReference>
<organism evidence="2 3">
    <name type="scientific">Nocardiopsis composta</name>
    <dbReference type="NCBI Taxonomy" id="157465"/>
    <lineage>
        <taxon>Bacteria</taxon>
        <taxon>Bacillati</taxon>
        <taxon>Actinomycetota</taxon>
        <taxon>Actinomycetes</taxon>
        <taxon>Streptosporangiales</taxon>
        <taxon>Nocardiopsidaceae</taxon>
        <taxon>Nocardiopsis</taxon>
    </lineage>
</organism>
<dbReference type="EMBL" id="JACHDB010000001">
    <property type="protein sequence ID" value="MBB5433741.1"/>
    <property type="molecule type" value="Genomic_DNA"/>
</dbReference>
<sequence length="59" mass="6866">MNTAWHKSSYSANGANCVEVRERVDGADVRDTQHRDAGHLSFSPREWRSFLQDLRSDRF</sequence>
<reference evidence="2 3" key="1">
    <citation type="submission" date="2020-08" db="EMBL/GenBank/DDBJ databases">
        <title>Sequencing the genomes of 1000 actinobacteria strains.</title>
        <authorList>
            <person name="Klenk H.-P."/>
        </authorList>
    </citation>
    <scope>NUCLEOTIDE SEQUENCE [LARGE SCALE GENOMIC DNA]</scope>
    <source>
        <strain evidence="2 3">DSM 44551</strain>
    </source>
</reference>
<protein>
    <recommendedName>
        <fullName evidence="1">DUF397 domain-containing protein</fullName>
    </recommendedName>
</protein>
<evidence type="ECO:0000313" key="2">
    <source>
        <dbReference type="EMBL" id="MBB5433741.1"/>
    </source>
</evidence>
<proteinExistence type="predicted"/>
<keyword evidence="3" id="KW-1185">Reference proteome</keyword>
<dbReference type="RefSeq" id="WP_184393764.1">
    <property type="nucleotide sequence ID" value="NZ_BAAAJD010000039.1"/>
</dbReference>
<evidence type="ECO:0000313" key="3">
    <source>
        <dbReference type="Proteomes" id="UP000572635"/>
    </source>
</evidence>